<keyword evidence="5" id="KW-1185">Reference proteome</keyword>
<protein>
    <submittedName>
        <fullName evidence="4">Uncharacterized protein</fullName>
    </submittedName>
</protein>
<dbReference type="Pfam" id="PF04012">
    <property type="entry name" value="PspA_IM30"/>
    <property type="match status" value="1"/>
</dbReference>
<reference evidence="4 5" key="1">
    <citation type="journal article" date="2019" name="Int. J. Syst. Evol. Microbiol.">
        <title>Capsulimonas corticalis gen. nov., sp. nov., an aerobic capsulated bacterium, of a novel bacterial order, Capsulimonadales ord. nov., of the class Armatimonadia of the phylum Armatimonadetes.</title>
        <authorList>
            <person name="Li J."/>
            <person name="Kudo C."/>
            <person name="Tonouchi A."/>
        </authorList>
    </citation>
    <scope>NUCLEOTIDE SEQUENCE [LARGE SCALE GENOMIC DNA]</scope>
    <source>
        <strain evidence="4 5">AX-7</strain>
    </source>
</reference>
<accession>A0A402CZR3</accession>
<feature type="compositionally biased region" description="Low complexity" evidence="3">
    <location>
        <begin position="222"/>
        <end position="240"/>
    </location>
</feature>
<comment type="similarity">
    <text evidence="1">Belongs to the PspA/Vipp/IM30 family.</text>
</comment>
<evidence type="ECO:0000256" key="2">
    <source>
        <dbReference type="SAM" id="Coils"/>
    </source>
</evidence>
<evidence type="ECO:0000256" key="1">
    <source>
        <dbReference type="ARBA" id="ARBA00043985"/>
    </source>
</evidence>
<dbReference type="InterPro" id="IPR007157">
    <property type="entry name" value="PspA_VIPP1"/>
</dbReference>
<evidence type="ECO:0000313" key="4">
    <source>
        <dbReference type="EMBL" id="BDI33867.1"/>
    </source>
</evidence>
<dbReference type="OrthoDB" id="5567812at2"/>
<sequence length="263" mass="28761">MFGRIWRYIKAVLGFKLDQIEDPEILLQQAQQEMREAQAKNRERAVQAITQKNNLQNLVDQTEKTIANLQAKAELALKNGDRDLARQLLVEKGQYETTLTSTKASLENVVETTEAIKVAIRREEERIRAKTAQALAMKAQWKQAQIETSINKALDGMTTDGTDAAFERAQSKISNARSESAARTELAKGRLENKIAALDDLGASTAADAELAKMEEKLGLRPASTPATTSTTPGHVTSTSEIDRQLQELEARVGGNGTGPSAS</sequence>
<dbReference type="KEGG" id="ccot:CCAX7_59180"/>
<keyword evidence="2" id="KW-0175">Coiled coil</keyword>
<name>A0A402CZR3_9BACT</name>
<gene>
    <name evidence="4" type="ORF">CCAX7_59180</name>
</gene>
<dbReference type="Proteomes" id="UP000287394">
    <property type="component" value="Chromosome"/>
</dbReference>
<dbReference type="EMBL" id="AP025739">
    <property type="protein sequence ID" value="BDI33867.1"/>
    <property type="molecule type" value="Genomic_DNA"/>
</dbReference>
<dbReference type="AlphaFoldDB" id="A0A402CZR3"/>
<dbReference type="PANTHER" id="PTHR31088">
    <property type="entry name" value="MEMBRANE-ASSOCIATED PROTEIN VIPP1, CHLOROPLASTIC"/>
    <property type="match status" value="1"/>
</dbReference>
<evidence type="ECO:0000313" key="5">
    <source>
        <dbReference type="Proteomes" id="UP000287394"/>
    </source>
</evidence>
<dbReference type="RefSeq" id="WP_119322804.1">
    <property type="nucleotide sequence ID" value="NZ_AP025739.1"/>
</dbReference>
<proteinExistence type="inferred from homology"/>
<feature type="coiled-coil region" evidence="2">
    <location>
        <begin position="20"/>
        <end position="79"/>
    </location>
</feature>
<evidence type="ECO:0000256" key="3">
    <source>
        <dbReference type="SAM" id="MobiDB-lite"/>
    </source>
</evidence>
<organism evidence="4 5">
    <name type="scientific">Capsulimonas corticalis</name>
    <dbReference type="NCBI Taxonomy" id="2219043"/>
    <lineage>
        <taxon>Bacteria</taxon>
        <taxon>Bacillati</taxon>
        <taxon>Armatimonadota</taxon>
        <taxon>Armatimonadia</taxon>
        <taxon>Capsulimonadales</taxon>
        <taxon>Capsulimonadaceae</taxon>
        <taxon>Capsulimonas</taxon>
    </lineage>
</organism>
<feature type="region of interest" description="Disordered" evidence="3">
    <location>
        <begin position="217"/>
        <end position="243"/>
    </location>
</feature>
<dbReference type="PANTHER" id="PTHR31088:SF6">
    <property type="entry name" value="PHAGE SHOCK PROTEIN A"/>
    <property type="match status" value="1"/>
</dbReference>
<dbReference type="FunCoup" id="A0A402CZR3">
    <property type="interactions" value="290"/>
</dbReference>